<dbReference type="GO" id="GO:0055085">
    <property type="term" value="P:transmembrane transport"/>
    <property type="evidence" value="ECO:0007669"/>
    <property type="project" value="TreeGrafter"/>
</dbReference>
<feature type="transmembrane region" description="Helical" evidence="6">
    <location>
        <begin position="325"/>
        <end position="358"/>
    </location>
</feature>
<dbReference type="InterPro" id="IPR002549">
    <property type="entry name" value="AI-2E-like"/>
</dbReference>
<organism evidence="7 8">
    <name type="scientific">Metabacillus idriensis</name>
    <dbReference type="NCBI Taxonomy" id="324768"/>
    <lineage>
        <taxon>Bacteria</taxon>
        <taxon>Bacillati</taxon>
        <taxon>Bacillota</taxon>
        <taxon>Bacilli</taxon>
        <taxon>Bacillales</taxon>
        <taxon>Bacillaceae</taxon>
        <taxon>Metabacillus</taxon>
    </lineage>
</organism>
<reference evidence="7 8" key="1">
    <citation type="submission" date="2019-11" db="EMBL/GenBank/DDBJ databases">
        <title>Bacillus idriensis genome.</title>
        <authorList>
            <person name="Konopka E.N."/>
            <person name="Newman J.D."/>
        </authorList>
    </citation>
    <scope>NUCLEOTIDE SEQUENCE [LARGE SCALE GENOMIC DNA]</scope>
    <source>
        <strain evidence="7 8">DSM 19097</strain>
    </source>
</reference>
<name>A0A6I2MCF7_9BACI</name>
<feature type="transmembrane region" description="Helical" evidence="6">
    <location>
        <begin position="260"/>
        <end position="289"/>
    </location>
</feature>
<dbReference type="Pfam" id="PF01594">
    <property type="entry name" value="AI-2E_transport"/>
    <property type="match status" value="1"/>
</dbReference>
<dbReference type="PANTHER" id="PTHR21716">
    <property type="entry name" value="TRANSMEMBRANE PROTEIN"/>
    <property type="match status" value="1"/>
</dbReference>
<evidence type="ECO:0000313" key="7">
    <source>
        <dbReference type="EMBL" id="MRX55898.1"/>
    </source>
</evidence>
<dbReference type="Proteomes" id="UP000441585">
    <property type="component" value="Unassembled WGS sequence"/>
</dbReference>
<evidence type="ECO:0000256" key="5">
    <source>
        <dbReference type="ARBA" id="ARBA00023136"/>
    </source>
</evidence>
<sequence length="370" mass="42192">MHISSAPPQTKGEEGCSLKERYFKWLMRIGIFLLCLLSIYLFLKLRVLWDPFFIIIKAILLPFLIAGFITYLLHPVIEKLHSTGVPRTLSILIIYTLFFGGIGYGLYKGIPVIIAQLKDLSESFPVFEQKYQGWLSTVHDHTDRFPEEVHTRIETAFQNIEAWFSYWIDKILNSLGRVFDYLLIIALIPFLVFYMLKDYEQIKKAAWYLTPKRWRPEAVIFVRDVDQSLGNYIRGQLLVCFIIGFLAFISLWFFDIKYPLVIGILIGITNVIPYFGPIIGAVPAVIIAASMSMDTVLIVIIIIFSLQFIEGNILGPLIVGRSLHMHPIVIMLALLAGGEIAGIIGMILAVPVLAVLKVTMMHLVHLRRQH</sequence>
<keyword evidence="4 6" id="KW-1133">Transmembrane helix</keyword>
<feature type="transmembrane region" description="Helical" evidence="6">
    <location>
        <begin position="25"/>
        <end position="43"/>
    </location>
</feature>
<dbReference type="AlphaFoldDB" id="A0A6I2MCF7"/>
<feature type="transmembrane region" description="Helical" evidence="6">
    <location>
        <begin position="178"/>
        <end position="196"/>
    </location>
</feature>
<dbReference type="PANTHER" id="PTHR21716:SF15">
    <property type="entry name" value="TRANSPORT PROTEIN YRRI-RELATED"/>
    <property type="match status" value="1"/>
</dbReference>
<comment type="subcellular location">
    <subcellularLocation>
        <location evidence="1">Membrane</location>
        <topology evidence="1">Multi-pass membrane protein</topology>
    </subcellularLocation>
</comment>
<evidence type="ECO:0000256" key="2">
    <source>
        <dbReference type="ARBA" id="ARBA00009773"/>
    </source>
</evidence>
<proteinExistence type="inferred from homology"/>
<protein>
    <submittedName>
        <fullName evidence="7">AI-2E family transporter</fullName>
    </submittedName>
</protein>
<evidence type="ECO:0000256" key="6">
    <source>
        <dbReference type="SAM" id="Phobius"/>
    </source>
</evidence>
<feature type="transmembrane region" description="Helical" evidence="6">
    <location>
        <begin position="55"/>
        <end position="77"/>
    </location>
</feature>
<dbReference type="EMBL" id="WKKF01000007">
    <property type="protein sequence ID" value="MRX55898.1"/>
    <property type="molecule type" value="Genomic_DNA"/>
</dbReference>
<accession>A0A6I2MCF7</accession>
<feature type="transmembrane region" description="Helical" evidence="6">
    <location>
        <begin position="237"/>
        <end position="254"/>
    </location>
</feature>
<feature type="transmembrane region" description="Helical" evidence="6">
    <location>
        <begin position="296"/>
        <end position="319"/>
    </location>
</feature>
<comment type="similarity">
    <text evidence="2">Belongs to the autoinducer-2 exporter (AI-2E) (TC 2.A.86) family.</text>
</comment>
<evidence type="ECO:0000256" key="3">
    <source>
        <dbReference type="ARBA" id="ARBA00022692"/>
    </source>
</evidence>
<feature type="transmembrane region" description="Helical" evidence="6">
    <location>
        <begin position="89"/>
        <end position="107"/>
    </location>
</feature>
<evidence type="ECO:0000256" key="1">
    <source>
        <dbReference type="ARBA" id="ARBA00004141"/>
    </source>
</evidence>
<gene>
    <name evidence="7" type="ORF">GJU41_18205</name>
</gene>
<comment type="caution">
    <text evidence="7">The sequence shown here is derived from an EMBL/GenBank/DDBJ whole genome shotgun (WGS) entry which is preliminary data.</text>
</comment>
<evidence type="ECO:0000313" key="8">
    <source>
        <dbReference type="Proteomes" id="UP000441585"/>
    </source>
</evidence>
<keyword evidence="5 6" id="KW-0472">Membrane</keyword>
<keyword evidence="3 6" id="KW-0812">Transmembrane</keyword>
<evidence type="ECO:0000256" key="4">
    <source>
        <dbReference type="ARBA" id="ARBA00022989"/>
    </source>
</evidence>
<keyword evidence="8" id="KW-1185">Reference proteome</keyword>
<dbReference type="GO" id="GO:0016020">
    <property type="term" value="C:membrane"/>
    <property type="evidence" value="ECO:0007669"/>
    <property type="project" value="UniProtKB-SubCell"/>
</dbReference>